<keyword evidence="7 10" id="KW-0574">Periplasm</keyword>
<dbReference type="NCBIfam" id="TIGR00547">
    <property type="entry name" value="lolA"/>
    <property type="match status" value="1"/>
</dbReference>
<dbReference type="HAMAP" id="MF_00240">
    <property type="entry name" value="LolA"/>
    <property type="match status" value="1"/>
</dbReference>
<evidence type="ECO:0000256" key="2">
    <source>
        <dbReference type="ARBA" id="ARBA00007615"/>
    </source>
</evidence>
<dbReference type="PANTHER" id="PTHR35869">
    <property type="entry name" value="OUTER-MEMBRANE LIPOPROTEIN CARRIER PROTEIN"/>
    <property type="match status" value="1"/>
</dbReference>
<gene>
    <name evidence="10" type="primary">lolA</name>
    <name evidence="11" type="ORF">J2X20_004965</name>
</gene>
<keyword evidence="8 10" id="KW-0653">Protein transport</keyword>
<dbReference type="SUPFAM" id="SSF89392">
    <property type="entry name" value="Prokaryotic lipoproteins and lipoprotein localization factors"/>
    <property type="match status" value="1"/>
</dbReference>
<feature type="signal peptide" evidence="10">
    <location>
        <begin position="1"/>
        <end position="18"/>
    </location>
</feature>
<dbReference type="Proteomes" id="UP001180453">
    <property type="component" value="Unassembled WGS sequence"/>
</dbReference>
<reference evidence="11 12" key="1">
    <citation type="submission" date="2023-07" db="EMBL/GenBank/DDBJ databases">
        <title>Sorghum-associated microbial communities from plants grown in Nebraska, USA.</title>
        <authorList>
            <person name="Schachtman D."/>
        </authorList>
    </citation>
    <scope>NUCLEOTIDE SEQUENCE [LARGE SCALE GENOMIC DNA]</scope>
    <source>
        <strain evidence="11 12">BE314</strain>
    </source>
</reference>
<dbReference type="InterPro" id="IPR004564">
    <property type="entry name" value="OM_lipoprot_carrier_LolA-like"/>
</dbReference>
<dbReference type="EMBL" id="JAVDXU010000004">
    <property type="protein sequence ID" value="MDR7272291.1"/>
    <property type="molecule type" value="Genomic_DNA"/>
</dbReference>
<sequence length="201" mass="21707" precursor="true">MKKFLLSLTLLACAAAHADAVDALRSFASEVKSGKANFTQTVTSPDGKRKKVSSGSFEFQRPNQFRFAYAKPFEQVIVADGHKVWIFDADLNQASSRKLSDALGATPAALLAGTNIERDFTLKAQPAEGGVDWVQAVPKQAESTIQSLKLGFKGKELAAMEIVDGFGQRSRLDFSAVQANVPVAAERFQFKLPAGADLIEQ</sequence>
<keyword evidence="5 10" id="KW-0813">Transport</keyword>
<accession>A0ABU1YWC7</accession>
<evidence type="ECO:0000256" key="4">
    <source>
        <dbReference type="ARBA" id="ARBA00014035"/>
    </source>
</evidence>
<comment type="function">
    <text evidence="10">Participates in the translocation of lipoproteins from the inner membrane to the outer membrane. Only forms a complex with a lipoprotein if the residue after the N-terminal Cys is not an aspartate (The Asp acts as a targeting signal to indicate that the lipoprotein should stay in the inner membrane).</text>
</comment>
<evidence type="ECO:0000256" key="7">
    <source>
        <dbReference type="ARBA" id="ARBA00022764"/>
    </source>
</evidence>
<protein>
    <recommendedName>
        <fullName evidence="4 10">Outer-membrane lipoprotein carrier protein</fullName>
    </recommendedName>
</protein>
<evidence type="ECO:0000256" key="9">
    <source>
        <dbReference type="ARBA" id="ARBA00023186"/>
    </source>
</evidence>
<keyword evidence="11" id="KW-0449">Lipoprotein</keyword>
<dbReference type="InterPro" id="IPR018323">
    <property type="entry name" value="OM_lipoprot_carrier_LolA_Pbac"/>
</dbReference>
<evidence type="ECO:0000256" key="8">
    <source>
        <dbReference type="ARBA" id="ARBA00022927"/>
    </source>
</evidence>
<comment type="similarity">
    <text evidence="2 10">Belongs to the LolA family.</text>
</comment>
<evidence type="ECO:0000256" key="6">
    <source>
        <dbReference type="ARBA" id="ARBA00022729"/>
    </source>
</evidence>
<proteinExistence type="inferred from homology"/>
<dbReference type="PANTHER" id="PTHR35869:SF1">
    <property type="entry name" value="OUTER-MEMBRANE LIPOPROTEIN CARRIER PROTEIN"/>
    <property type="match status" value="1"/>
</dbReference>
<dbReference type="RefSeq" id="WP_310271141.1">
    <property type="nucleotide sequence ID" value="NZ_JAVDXU010000004.1"/>
</dbReference>
<comment type="subunit">
    <text evidence="3 10">Monomer.</text>
</comment>
<comment type="subcellular location">
    <subcellularLocation>
        <location evidence="1 10">Periplasm</location>
    </subcellularLocation>
</comment>
<keyword evidence="12" id="KW-1185">Reference proteome</keyword>
<name>A0ABU1YWC7_ROSSA</name>
<feature type="chain" id="PRO_5044912319" description="Outer-membrane lipoprotein carrier protein" evidence="10">
    <location>
        <begin position="19"/>
        <end position="201"/>
    </location>
</feature>
<evidence type="ECO:0000256" key="10">
    <source>
        <dbReference type="HAMAP-Rule" id="MF_00240"/>
    </source>
</evidence>
<comment type="caution">
    <text evidence="11">The sequence shown here is derived from an EMBL/GenBank/DDBJ whole genome shotgun (WGS) entry which is preliminary data.</text>
</comment>
<keyword evidence="6 10" id="KW-0732">Signal</keyword>
<evidence type="ECO:0000256" key="5">
    <source>
        <dbReference type="ARBA" id="ARBA00022448"/>
    </source>
</evidence>
<dbReference type="CDD" id="cd16325">
    <property type="entry name" value="LolA"/>
    <property type="match status" value="1"/>
</dbReference>
<dbReference type="InterPro" id="IPR029046">
    <property type="entry name" value="LolA/LolB/LppX"/>
</dbReference>
<keyword evidence="9 10" id="KW-0143">Chaperone</keyword>
<dbReference type="Pfam" id="PF03548">
    <property type="entry name" value="LolA"/>
    <property type="match status" value="1"/>
</dbReference>
<dbReference type="Gene3D" id="2.50.20.10">
    <property type="entry name" value="Lipoprotein localisation LolA/LolB/LppX"/>
    <property type="match status" value="1"/>
</dbReference>
<evidence type="ECO:0000313" key="11">
    <source>
        <dbReference type="EMBL" id="MDR7272291.1"/>
    </source>
</evidence>
<organism evidence="11 12">
    <name type="scientific">Roseateles saccharophilus</name>
    <name type="common">Pseudomonas saccharophila</name>
    <dbReference type="NCBI Taxonomy" id="304"/>
    <lineage>
        <taxon>Bacteria</taxon>
        <taxon>Pseudomonadati</taxon>
        <taxon>Pseudomonadota</taxon>
        <taxon>Betaproteobacteria</taxon>
        <taxon>Burkholderiales</taxon>
        <taxon>Sphaerotilaceae</taxon>
        <taxon>Roseateles</taxon>
    </lineage>
</organism>
<evidence type="ECO:0000313" key="12">
    <source>
        <dbReference type="Proteomes" id="UP001180453"/>
    </source>
</evidence>
<evidence type="ECO:0000256" key="3">
    <source>
        <dbReference type="ARBA" id="ARBA00011245"/>
    </source>
</evidence>
<evidence type="ECO:0000256" key="1">
    <source>
        <dbReference type="ARBA" id="ARBA00004418"/>
    </source>
</evidence>